<proteinExistence type="predicted"/>
<dbReference type="RefSeq" id="WP_135763599.1">
    <property type="nucleotide sequence ID" value="NZ_RQHV01000038.1"/>
</dbReference>
<dbReference type="GO" id="GO:0005829">
    <property type="term" value="C:cytosol"/>
    <property type="evidence" value="ECO:0007669"/>
    <property type="project" value="TreeGrafter"/>
</dbReference>
<dbReference type="EMBL" id="RQHV01000038">
    <property type="protein sequence ID" value="TGN11753.1"/>
    <property type="molecule type" value="Genomic_DNA"/>
</dbReference>
<dbReference type="GO" id="GO:0007165">
    <property type="term" value="P:signal transduction"/>
    <property type="evidence" value="ECO:0007669"/>
    <property type="project" value="InterPro"/>
</dbReference>
<dbReference type="Pfam" id="PF01584">
    <property type="entry name" value="CheW"/>
    <property type="match status" value="1"/>
</dbReference>
<name>A0A4R9LSU7_9LEPT</name>
<evidence type="ECO:0000313" key="3">
    <source>
        <dbReference type="Proteomes" id="UP000298264"/>
    </source>
</evidence>
<protein>
    <submittedName>
        <fullName evidence="2">Chemotaxis protein CheW</fullName>
    </submittedName>
</protein>
<dbReference type="InterPro" id="IPR002545">
    <property type="entry name" value="CheW-lke_dom"/>
</dbReference>
<comment type="caution">
    <text evidence="2">The sequence shown here is derived from an EMBL/GenBank/DDBJ whole genome shotgun (WGS) entry which is preliminary data.</text>
</comment>
<keyword evidence="3" id="KW-1185">Reference proteome</keyword>
<reference evidence="2" key="1">
    <citation type="journal article" date="2019" name="PLoS Negl. Trop. Dis.">
        <title>Revisiting the worldwide diversity of Leptospira species in the environment.</title>
        <authorList>
            <person name="Vincent A.T."/>
            <person name="Schiettekatte O."/>
            <person name="Bourhy P."/>
            <person name="Veyrier F.J."/>
            <person name="Picardeau M."/>
        </authorList>
    </citation>
    <scope>NUCLEOTIDE SEQUENCE [LARGE SCALE GENOMIC DNA]</scope>
    <source>
        <strain evidence="2">201400974</strain>
    </source>
</reference>
<dbReference type="Gene3D" id="2.40.50.180">
    <property type="entry name" value="CheA-289, Domain 4"/>
    <property type="match status" value="1"/>
</dbReference>
<sequence length="175" mass="19864">MRAMEINANQYLTFRLGQDEFGIEILNVREILEYREPTRVPRTSRFIRGVINLRGNVISVIDLAKLFQSRDIETTRHTCILILEIPKEEDKIIAGVLVDSVNEVVMIPPECVDPVPTFGANMKTDFIRGMGKLESRVIVLLNPAKMLDFNEIISLYGKEDEEAKNPIDPHPVSVS</sequence>
<evidence type="ECO:0000259" key="1">
    <source>
        <dbReference type="PROSITE" id="PS50851"/>
    </source>
</evidence>
<dbReference type="PROSITE" id="PS50851">
    <property type="entry name" value="CHEW"/>
    <property type="match status" value="1"/>
</dbReference>
<dbReference type="PANTHER" id="PTHR22617:SF41">
    <property type="entry name" value="CHEMOTAXIS SIGNAL TRANSDUCTION SYSTEM ADAPTOR PROTEIN CHEW"/>
    <property type="match status" value="1"/>
</dbReference>
<dbReference type="SUPFAM" id="SSF50341">
    <property type="entry name" value="CheW-like"/>
    <property type="match status" value="1"/>
</dbReference>
<dbReference type="AlphaFoldDB" id="A0A4R9LSU7"/>
<organism evidence="2 3">
    <name type="scientific">Leptospira ilyithenensis</name>
    <dbReference type="NCBI Taxonomy" id="2484901"/>
    <lineage>
        <taxon>Bacteria</taxon>
        <taxon>Pseudomonadati</taxon>
        <taxon>Spirochaetota</taxon>
        <taxon>Spirochaetia</taxon>
        <taxon>Leptospirales</taxon>
        <taxon>Leptospiraceae</taxon>
        <taxon>Leptospira</taxon>
    </lineage>
</organism>
<evidence type="ECO:0000313" key="2">
    <source>
        <dbReference type="EMBL" id="TGN11753.1"/>
    </source>
</evidence>
<dbReference type="InterPro" id="IPR039315">
    <property type="entry name" value="CheW"/>
</dbReference>
<gene>
    <name evidence="2" type="ORF">EHS11_06605</name>
</gene>
<accession>A0A4R9LSU7</accession>
<feature type="domain" description="CheW-like" evidence="1">
    <location>
        <begin position="8"/>
        <end position="152"/>
    </location>
</feature>
<dbReference type="InterPro" id="IPR036061">
    <property type="entry name" value="CheW-like_dom_sf"/>
</dbReference>
<dbReference type="SMART" id="SM00260">
    <property type="entry name" value="CheW"/>
    <property type="match status" value="1"/>
</dbReference>
<dbReference type="PANTHER" id="PTHR22617">
    <property type="entry name" value="CHEMOTAXIS SENSOR HISTIDINE KINASE-RELATED"/>
    <property type="match status" value="1"/>
</dbReference>
<dbReference type="GO" id="GO:0006935">
    <property type="term" value="P:chemotaxis"/>
    <property type="evidence" value="ECO:0007669"/>
    <property type="project" value="InterPro"/>
</dbReference>
<dbReference type="Gene3D" id="2.30.30.40">
    <property type="entry name" value="SH3 Domains"/>
    <property type="match status" value="1"/>
</dbReference>
<dbReference type="OrthoDB" id="9794382at2"/>
<dbReference type="Proteomes" id="UP000298264">
    <property type="component" value="Unassembled WGS sequence"/>
</dbReference>